<dbReference type="AlphaFoldDB" id="A0A644YBZ4"/>
<evidence type="ECO:0000313" key="3">
    <source>
        <dbReference type="EMBL" id="MPM26086.1"/>
    </source>
</evidence>
<feature type="domain" description="STAS" evidence="2">
    <location>
        <begin position="1"/>
        <end position="106"/>
    </location>
</feature>
<sequence length="106" mass="11606">MDIKMQTADRNLLLELSGELDHHAAKNAIRELELAVDAALPRRLLLDFGGVTFMDSSGIALLLRAKRCMDALDGSMQVCHVQPQAKRVMDAAGIGRLIHIKQEGTV</sequence>
<protein>
    <submittedName>
        <fullName evidence="3">Anti-sigma F factor antagonist</fullName>
    </submittedName>
</protein>
<dbReference type="PROSITE" id="PS50801">
    <property type="entry name" value="STAS"/>
    <property type="match status" value="1"/>
</dbReference>
<dbReference type="Gene3D" id="3.30.750.24">
    <property type="entry name" value="STAS domain"/>
    <property type="match status" value="1"/>
</dbReference>
<dbReference type="SUPFAM" id="SSF52091">
    <property type="entry name" value="SpoIIaa-like"/>
    <property type="match status" value="1"/>
</dbReference>
<dbReference type="EMBL" id="VSSQ01004646">
    <property type="protein sequence ID" value="MPM26086.1"/>
    <property type="molecule type" value="Genomic_DNA"/>
</dbReference>
<name>A0A644YBZ4_9ZZZZ</name>
<evidence type="ECO:0000259" key="2">
    <source>
        <dbReference type="PROSITE" id="PS50801"/>
    </source>
</evidence>
<dbReference type="PANTHER" id="PTHR33495:SF2">
    <property type="entry name" value="ANTI-SIGMA FACTOR ANTAGONIST TM_1081-RELATED"/>
    <property type="match status" value="1"/>
</dbReference>
<organism evidence="3">
    <name type="scientific">bioreactor metagenome</name>
    <dbReference type="NCBI Taxonomy" id="1076179"/>
    <lineage>
        <taxon>unclassified sequences</taxon>
        <taxon>metagenomes</taxon>
        <taxon>ecological metagenomes</taxon>
    </lineage>
</organism>
<accession>A0A644YBZ4</accession>
<dbReference type="PANTHER" id="PTHR33495">
    <property type="entry name" value="ANTI-SIGMA FACTOR ANTAGONIST TM_1081-RELATED-RELATED"/>
    <property type="match status" value="1"/>
</dbReference>
<dbReference type="InterPro" id="IPR002645">
    <property type="entry name" value="STAS_dom"/>
</dbReference>
<comment type="caution">
    <text evidence="3">The sequence shown here is derived from an EMBL/GenBank/DDBJ whole genome shotgun (WGS) entry which is preliminary data.</text>
</comment>
<dbReference type="InterPro" id="IPR003658">
    <property type="entry name" value="Anti-sigma_ant"/>
</dbReference>
<dbReference type="InterPro" id="IPR036513">
    <property type="entry name" value="STAS_dom_sf"/>
</dbReference>
<dbReference type="NCBIfam" id="TIGR00377">
    <property type="entry name" value="ant_ant_sig"/>
    <property type="match status" value="1"/>
</dbReference>
<proteinExistence type="inferred from homology"/>
<gene>
    <name evidence="3" type="primary">spoIIAA_6</name>
    <name evidence="3" type="ORF">SDC9_72587</name>
</gene>
<reference evidence="3" key="1">
    <citation type="submission" date="2019-08" db="EMBL/GenBank/DDBJ databases">
        <authorList>
            <person name="Kucharzyk K."/>
            <person name="Murdoch R.W."/>
            <person name="Higgins S."/>
            <person name="Loffler F."/>
        </authorList>
    </citation>
    <scope>NUCLEOTIDE SEQUENCE</scope>
</reference>
<comment type="similarity">
    <text evidence="1">Belongs to the anti-sigma-factor antagonist family.</text>
</comment>
<dbReference type="CDD" id="cd07043">
    <property type="entry name" value="STAS_anti-anti-sigma_factors"/>
    <property type="match status" value="1"/>
</dbReference>
<dbReference type="Pfam" id="PF01740">
    <property type="entry name" value="STAS"/>
    <property type="match status" value="1"/>
</dbReference>
<evidence type="ECO:0000256" key="1">
    <source>
        <dbReference type="ARBA" id="ARBA00009013"/>
    </source>
</evidence>
<dbReference type="GO" id="GO:0043856">
    <property type="term" value="F:anti-sigma factor antagonist activity"/>
    <property type="evidence" value="ECO:0007669"/>
    <property type="project" value="InterPro"/>
</dbReference>